<dbReference type="EMBL" id="VHIR01000007">
    <property type="protein sequence ID" value="TQE43612.1"/>
    <property type="molecule type" value="Genomic_DNA"/>
</dbReference>
<evidence type="ECO:0000313" key="4">
    <source>
        <dbReference type="Proteomes" id="UP000318080"/>
    </source>
</evidence>
<feature type="compositionally biased region" description="Low complexity" evidence="1">
    <location>
        <begin position="24"/>
        <end position="68"/>
    </location>
</feature>
<accession>A0A540R7D8</accession>
<sequence>MKKATALLFALPLVLAACSSTGDTAPATSSTVATSSTATSASSTPSTSSTTSSATPSSTSAVAEPSTVDQAPAAEQYTAPVAAQPTFVSCWENGYAQLSDMSVVEWPDCALPADEASRLGPGPDPATIPYADGGTCPAYKCGYGHDENGNPNPSNSEIQSWWGDCIATNTAEYCRANDPYQ</sequence>
<reference evidence="3 4" key="1">
    <citation type="submission" date="2019-06" db="EMBL/GenBank/DDBJ databases">
        <title>Draft genome of C. phoceense Strain 272.</title>
        <authorList>
            <person name="Pacheco L.G.C."/>
            <person name="Barberis C.M."/>
            <person name="Almuzara M.N."/>
            <person name="Traglia G.M."/>
            <person name="Santos C.S."/>
            <person name="Rocha D.J.P.G."/>
            <person name="Aguiar E.R.G.R."/>
            <person name="Vay C.A."/>
        </authorList>
    </citation>
    <scope>NUCLEOTIDE SEQUENCE [LARGE SCALE GENOMIC DNA]</scope>
    <source>
        <strain evidence="3 4">272</strain>
    </source>
</reference>
<evidence type="ECO:0000313" key="3">
    <source>
        <dbReference type="EMBL" id="TQE43612.1"/>
    </source>
</evidence>
<evidence type="ECO:0000256" key="1">
    <source>
        <dbReference type="SAM" id="MobiDB-lite"/>
    </source>
</evidence>
<evidence type="ECO:0000256" key="2">
    <source>
        <dbReference type="SAM" id="SignalP"/>
    </source>
</evidence>
<keyword evidence="4" id="KW-1185">Reference proteome</keyword>
<name>A0A540R7D8_9CORY</name>
<protein>
    <recommendedName>
        <fullName evidence="5">Secreted protein</fullName>
    </recommendedName>
</protein>
<evidence type="ECO:0008006" key="5">
    <source>
        <dbReference type="Google" id="ProtNLM"/>
    </source>
</evidence>
<feature type="signal peptide" evidence="2">
    <location>
        <begin position="1"/>
        <end position="19"/>
    </location>
</feature>
<dbReference type="PROSITE" id="PS51257">
    <property type="entry name" value="PROKAR_LIPOPROTEIN"/>
    <property type="match status" value="1"/>
</dbReference>
<feature type="chain" id="PRO_5038830650" description="Secreted protein" evidence="2">
    <location>
        <begin position="20"/>
        <end position="181"/>
    </location>
</feature>
<organism evidence="3 4">
    <name type="scientific">Corynebacterium phoceense</name>
    <dbReference type="NCBI Taxonomy" id="1686286"/>
    <lineage>
        <taxon>Bacteria</taxon>
        <taxon>Bacillati</taxon>
        <taxon>Actinomycetota</taxon>
        <taxon>Actinomycetes</taxon>
        <taxon>Mycobacteriales</taxon>
        <taxon>Corynebacteriaceae</taxon>
        <taxon>Corynebacterium</taxon>
    </lineage>
</organism>
<feature type="region of interest" description="Disordered" evidence="1">
    <location>
        <begin position="22"/>
        <end position="71"/>
    </location>
</feature>
<keyword evidence="2" id="KW-0732">Signal</keyword>
<dbReference type="Proteomes" id="UP000318080">
    <property type="component" value="Unassembled WGS sequence"/>
</dbReference>
<dbReference type="RefSeq" id="WP_141628870.1">
    <property type="nucleotide sequence ID" value="NZ_VHIR01000007.1"/>
</dbReference>
<dbReference type="AlphaFoldDB" id="A0A540R7D8"/>
<gene>
    <name evidence="3" type="ORF">EJK80_06280</name>
</gene>
<proteinExistence type="predicted"/>
<comment type="caution">
    <text evidence="3">The sequence shown here is derived from an EMBL/GenBank/DDBJ whole genome shotgun (WGS) entry which is preliminary data.</text>
</comment>